<comment type="caution">
    <text evidence="2">The sequence shown here is derived from an EMBL/GenBank/DDBJ whole genome shotgun (WGS) entry which is preliminary data.</text>
</comment>
<protein>
    <submittedName>
        <fullName evidence="2">Uncharacterized protein</fullName>
    </submittedName>
</protein>
<dbReference type="EMBL" id="PGFA01000001">
    <property type="protein sequence ID" value="PJJ59187.1"/>
    <property type="molecule type" value="Genomic_DNA"/>
</dbReference>
<keyword evidence="3" id="KW-1185">Reference proteome</keyword>
<dbReference type="OrthoDB" id="9814194at2"/>
<keyword evidence="1" id="KW-1133">Transmembrane helix</keyword>
<name>A0A2M9BMK1_9BACT</name>
<feature type="transmembrane region" description="Helical" evidence="1">
    <location>
        <begin position="192"/>
        <end position="214"/>
    </location>
</feature>
<keyword evidence="1" id="KW-0812">Transmembrane</keyword>
<dbReference type="Proteomes" id="UP000228535">
    <property type="component" value="Unassembled WGS sequence"/>
</dbReference>
<reference evidence="2 3" key="1">
    <citation type="submission" date="2017-11" db="EMBL/GenBank/DDBJ databases">
        <title>Genomic Encyclopedia of Archaeal and Bacterial Type Strains, Phase II (KMG-II): From Individual Species to Whole Genera.</title>
        <authorList>
            <person name="Goeker M."/>
        </authorList>
    </citation>
    <scope>NUCLEOTIDE SEQUENCE [LARGE SCALE GENOMIC DNA]</scope>
    <source>
        <strain evidence="2 3">DSM 11115</strain>
    </source>
</reference>
<gene>
    <name evidence="2" type="ORF">CLV45_0602</name>
</gene>
<proteinExistence type="predicted"/>
<keyword evidence="1" id="KW-0472">Membrane</keyword>
<evidence type="ECO:0000313" key="3">
    <source>
        <dbReference type="Proteomes" id="UP000228535"/>
    </source>
</evidence>
<organism evidence="2 3">
    <name type="scientific">Hymenobacter chitinivorans DSM 11115</name>
    <dbReference type="NCBI Taxonomy" id="1121954"/>
    <lineage>
        <taxon>Bacteria</taxon>
        <taxon>Pseudomonadati</taxon>
        <taxon>Bacteroidota</taxon>
        <taxon>Cytophagia</taxon>
        <taxon>Cytophagales</taxon>
        <taxon>Hymenobacteraceae</taxon>
        <taxon>Hymenobacter</taxon>
    </lineage>
</organism>
<evidence type="ECO:0000256" key="1">
    <source>
        <dbReference type="SAM" id="Phobius"/>
    </source>
</evidence>
<feature type="transmembrane region" description="Helical" evidence="1">
    <location>
        <begin position="148"/>
        <end position="171"/>
    </location>
</feature>
<sequence>MTDFVFYQQFPNPEVAAPLLELLRQHAVPFETSFDKPSFDPSFAHNQTSTHFVVKLQAADFETARGLEEDQNQQLIGQVDPGHYLFTFTDAELADVLLKPDEWNSFDVTLARQILQDRGTVISPEAARLLRQQRTADLARPEPSQKAWILWGYATALLGGLFAFFIGWHLYTHRKTLPDGRRVHAFSAPDRLHGLRIMVLGGVMLVLLVCFRIYRES</sequence>
<evidence type="ECO:0000313" key="2">
    <source>
        <dbReference type="EMBL" id="PJJ59187.1"/>
    </source>
</evidence>
<dbReference type="AlphaFoldDB" id="A0A2M9BMK1"/>
<dbReference type="RefSeq" id="WP_100334916.1">
    <property type="nucleotide sequence ID" value="NZ_PGFA01000001.1"/>
</dbReference>
<accession>A0A2M9BMK1</accession>